<dbReference type="PANTHER" id="PTHR34847">
    <property type="entry name" value="NODULATION PROTEIN U"/>
    <property type="match status" value="1"/>
</dbReference>
<dbReference type="InterPro" id="IPR003696">
    <property type="entry name" value="Carbtransf_dom"/>
</dbReference>
<name>A0A382V1B6_9ZZZZ</name>
<dbReference type="Gene3D" id="3.30.420.40">
    <property type="match status" value="1"/>
</dbReference>
<evidence type="ECO:0000259" key="1">
    <source>
        <dbReference type="Pfam" id="PF02543"/>
    </source>
</evidence>
<dbReference type="EMBL" id="UINC01148370">
    <property type="protein sequence ID" value="SVD40207.1"/>
    <property type="molecule type" value="Genomic_DNA"/>
</dbReference>
<evidence type="ECO:0000313" key="2">
    <source>
        <dbReference type="EMBL" id="SVD40207.1"/>
    </source>
</evidence>
<sequence length="257" mass="30493">MYYIGISAYYHESSVFLTNNEGINCFLKEESFSRIKGDKNFPKRSLIFLIEKFDLKEENIEFISFYEKPFKTWWEIFYFSITNPLKNKDFLIHHLKNFNKGSIFFYTDINKLINIPRNKIIYSSHHLSHCLYGSTIVKNASEYVFVTCDGVGEGETMSIYTIDNQYKIKKIWSNFYPHSIGLFYSAITDYLGFEINEGEFKVMSLSSFGKPQYEKKFKDIFDINSFEINMNYFEFHKNPNKSFSKKFSDAFGEPYLN</sequence>
<reference evidence="2" key="1">
    <citation type="submission" date="2018-05" db="EMBL/GenBank/DDBJ databases">
        <authorList>
            <person name="Lanie J.A."/>
            <person name="Ng W.-L."/>
            <person name="Kazmierczak K.M."/>
            <person name="Andrzejewski T.M."/>
            <person name="Davidsen T.M."/>
            <person name="Wayne K.J."/>
            <person name="Tettelin H."/>
            <person name="Glass J.I."/>
            <person name="Rusch D."/>
            <person name="Podicherti R."/>
            <person name="Tsui H.-C.T."/>
            <person name="Winkler M.E."/>
        </authorList>
    </citation>
    <scope>NUCLEOTIDE SEQUENCE</scope>
</reference>
<accession>A0A382V1B6</accession>
<dbReference type="GO" id="GO:0003824">
    <property type="term" value="F:catalytic activity"/>
    <property type="evidence" value="ECO:0007669"/>
    <property type="project" value="InterPro"/>
</dbReference>
<organism evidence="2">
    <name type="scientific">marine metagenome</name>
    <dbReference type="NCBI Taxonomy" id="408172"/>
    <lineage>
        <taxon>unclassified sequences</taxon>
        <taxon>metagenomes</taxon>
        <taxon>ecological metagenomes</taxon>
    </lineage>
</organism>
<feature type="domain" description="Carbamoyltransferase" evidence="1">
    <location>
        <begin position="4"/>
        <end position="255"/>
    </location>
</feature>
<dbReference type="Pfam" id="PF02543">
    <property type="entry name" value="Carbam_trans_N"/>
    <property type="match status" value="1"/>
</dbReference>
<feature type="non-terminal residue" evidence="2">
    <location>
        <position position="257"/>
    </location>
</feature>
<dbReference type="AlphaFoldDB" id="A0A382V1B6"/>
<protein>
    <recommendedName>
        <fullName evidence="1">Carbamoyltransferase domain-containing protein</fullName>
    </recommendedName>
</protein>
<dbReference type="PANTHER" id="PTHR34847:SF1">
    <property type="entry name" value="NODULATION PROTEIN U"/>
    <property type="match status" value="1"/>
</dbReference>
<dbReference type="InterPro" id="IPR051338">
    <property type="entry name" value="NodU/CmcH_Carbamoyltrnsfr"/>
</dbReference>
<proteinExistence type="predicted"/>
<gene>
    <name evidence="2" type="ORF">METZ01_LOCUS393061</name>
</gene>